<keyword evidence="1" id="KW-0732">Signal</keyword>
<comment type="caution">
    <text evidence="3">The sequence shown here is derived from an EMBL/GenBank/DDBJ whole genome shotgun (WGS) entry which is preliminary data.</text>
</comment>
<feature type="domain" description="Ground-like" evidence="2">
    <location>
        <begin position="134"/>
        <end position="204"/>
    </location>
</feature>
<dbReference type="Proteomes" id="UP001175271">
    <property type="component" value="Unassembled WGS sequence"/>
</dbReference>
<accession>A0AA39LS89</accession>
<dbReference type="InterPro" id="IPR007284">
    <property type="entry name" value="Ground-like_dom"/>
</dbReference>
<gene>
    <name evidence="3" type="ORF">QR680_003605</name>
</gene>
<dbReference type="AlphaFoldDB" id="A0AA39LS89"/>
<evidence type="ECO:0000256" key="1">
    <source>
        <dbReference type="SAM" id="SignalP"/>
    </source>
</evidence>
<feature type="chain" id="PRO_5041266638" description="Ground-like domain-containing protein" evidence="1">
    <location>
        <begin position="18"/>
        <end position="208"/>
    </location>
</feature>
<organism evidence="3 4">
    <name type="scientific">Steinernema hermaphroditum</name>
    <dbReference type="NCBI Taxonomy" id="289476"/>
    <lineage>
        <taxon>Eukaryota</taxon>
        <taxon>Metazoa</taxon>
        <taxon>Ecdysozoa</taxon>
        <taxon>Nematoda</taxon>
        <taxon>Chromadorea</taxon>
        <taxon>Rhabditida</taxon>
        <taxon>Tylenchina</taxon>
        <taxon>Panagrolaimomorpha</taxon>
        <taxon>Strongyloidoidea</taxon>
        <taxon>Steinernematidae</taxon>
        <taxon>Steinernema</taxon>
    </lineage>
</organism>
<protein>
    <recommendedName>
        <fullName evidence="2">Ground-like domain-containing protein</fullName>
    </recommendedName>
</protein>
<feature type="signal peptide" evidence="1">
    <location>
        <begin position="1"/>
        <end position="17"/>
    </location>
</feature>
<evidence type="ECO:0000259" key="2">
    <source>
        <dbReference type="Pfam" id="PF04155"/>
    </source>
</evidence>
<dbReference type="EMBL" id="JAUCMV010000003">
    <property type="protein sequence ID" value="KAK0407807.1"/>
    <property type="molecule type" value="Genomic_DNA"/>
</dbReference>
<proteinExistence type="predicted"/>
<reference evidence="3" key="1">
    <citation type="submission" date="2023-06" db="EMBL/GenBank/DDBJ databases">
        <title>Genomic analysis of the entomopathogenic nematode Steinernema hermaphroditum.</title>
        <authorList>
            <person name="Schwarz E.M."/>
            <person name="Heppert J.K."/>
            <person name="Baniya A."/>
            <person name="Schwartz H.T."/>
            <person name="Tan C.-H."/>
            <person name="Antoshechkin I."/>
            <person name="Sternberg P.W."/>
            <person name="Goodrich-Blair H."/>
            <person name="Dillman A.R."/>
        </authorList>
    </citation>
    <scope>NUCLEOTIDE SEQUENCE</scope>
    <source>
        <strain evidence="3">PS9179</strain>
        <tissue evidence="3">Whole animal</tissue>
    </source>
</reference>
<evidence type="ECO:0000313" key="4">
    <source>
        <dbReference type="Proteomes" id="UP001175271"/>
    </source>
</evidence>
<keyword evidence="4" id="KW-1185">Reference proteome</keyword>
<dbReference type="Pfam" id="PF04155">
    <property type="entry name" value="Ground-like"/>
    <property type="match status" value="1"/>
</dbReference>
<evidence type="ECO:0000313" key="3">
    <source>
        <dbReference type="EMBL" id="KAK0407807.1"/>
    </source>
</evidence>
<sequence>MICLSVLFLLCASVAQSFLFPSPTSGCSCPQPAACPAQSCPVPQCPQPPPCAVARGQKIVGDVKPLDNIEWKAQMAGVNFERPNQISQLEMLEKLLDEAEAKTNEDHDLLHRKARQAVMKVDDDESKNVEVHADTKCNSQVLKRLMIESMTENSSESKRGINLAAEKKFGGNIDVICSRGHFSYVYSSNLFCEAQKGAVTCIAFRQSS</sequence>
<name>A0AA39LS89_9BILA</name>